<gene>
    <name evidence="7" type="ORF">D0907_18050</name>
</gene>
<evidence type="ECO:0000256" key="3">
    <source>
        <dbReference type="ARBA" id="ARBA00023199"/>
    </source>
</evidence>
<reference evidence="7 8" key="1">
    <citation type="submission" date="2018-08" db="EMBL/GenBank/DDBJ databases">
        <title>Draft genome sequence of Pseudoalteromonas donghaensis HJ51.</title>
        <authorList>
            <person name="Oh J."/>
            <person name="Roh D."/>
        </authorList>
    </citation>
    <scope>NUCLEOTIDE SEQUENCE [LARGE SCALE GENOMIC DNA]</scope>
    <source>
        <strain evidence="7 8">HJ51</strain>
        <plasmid evidence="7 8">unnamed1</plasmid>
    </source>
</reference>
<dbReference type="EMBL" id="CP032091">
    <property type="protein sequence ID" value="AXV67221.1"/>
    <property type="molecule type" value="Genomic_DNA"/>
</dbReference>
<dbReference type="Gene3D" id="3.30.70.270">
    <property type="match status" value="1"/>
</dbReference>
<evidence type="ECO:0000256" key="5">
    <source>
        <dbReference type="ARBA" id="ARBA00023236"/>
    </source>
</evidence>
<dbReference type="PANTHER" id="PTHR11076">
    <property type="entry name" value="DNA REPAIR POLYMERASE UMUC / TRANSFERASE FAMILY MEMBER"/>
    <property type="match status" value="1"/>
</dbReference>
<comment type="similarity">
    <text evidence="1">Belongs to the DNA polymerase type-Y family.</text>
</comment>
<dbReference type="GO" id="GO:0042276">
    <property type="term" value="P:error-prone translesion synthesis"/>
    <property type="evidence" value="ECO:0007669"/>
    <property type="project" value="TreeGrafter"/>
</dbReference>
<evidence type="ECO:0000256" key="1">
    <source>
        <dbReference type="ARBA" id="ARBA00010945"/>
    </source>
</evidence>
<dbReference type="InterPro" id="IPR050116">
    <property type="entry name" value="DNA_polymerase-Y"/>
</dbReference>
<dbReference type="SUPFAM" id="SSF56672">
    <property type="entry name" value="DNA/RNA polymerases"/>
    <property type="match status" value="1"/>
</dbReference>
<organism evidence="7 8">
    <name type="scientific">Pseudoalteromonas lipolytica</name>
    <dbReference type="NCBI Taxonomy" id="570156"/>
    <lineage>
        <taxon>Bacteria</taxon>
        <taxon>Pseudomonadati</taxon>
        <taxon>Pseudomonadota</taxon>
        <taxon>Gammaproteobacteria</taxon>
        <taxon>Alteromonadales</taxon>
        <taxon>Pseudoalteromonadaceae</taxon>
        <taxon>Pseudoalteromonas</taxon>
    </lineage>
</organism>
<evidence type="ECO:0000256" key="2">
    <source>
        <dbReference type="ARBA" id="ARBA00022763"/>
    </source>
</evidence>
<feature type="domain" description="UmuC" evidence="6">
    <location>
        <begin position="2"/>
        <end position="188"/>
    </location>
</feature>
<proteinExistence type="inferred from homology"/>
<name>A0AAD0WEL7_9GAMM</name>
<keyword evidence="7" id="KW-0614">Plasmid</keyword>
<dbReference type="PROSITE" id="PS50173">
    <property type="entry name" value="UMUC"/>
    <property type="match status" value="1"/>
</dbReference>
<evidence type="ECO:0000313" key="7">
    <source>
        <dbReference type="EMBL" id="AXV67221.1"/>
    </source>
</evidence>
<dbReference type="Pfam" id="PF11799">
    <property type="entry name" value="IMS_C"/>
    <property type="match status" value="1"/>
</dbReference>
<dbReference type="GO" id="GO:0003887">
    <property type="term" value="F:DNA-directed DNA polymerase activity"/>
    <property type="evidence" value="ECO:0007669"/>
    <property type="project" value="TreeGrafter"/>
</dbReference>
<dbReference type="Pfam" id="PF00817">
    <property type="entry name" value="IMS"/>
    <property type="match status" value="1"/>
</dbReference>
<dbReference type="GeneID" id="99507388"/>
<protein>
    <submittedName>
        <fullName evidence="7">Y-family DNA polymerase</fullName>
    </submittedName>
</protein>
<evidence type="ECO:0000313" key="8">
    <source>
        <dbReference type="Proteomes" id="UP000264605"/>
    </source>
</evidence>
<dbReference type="GO" id="GO:0003684">
    <property type="term" value="F:damaged DNA binding"/>
    <property type="evidence" value="ECO:0007669"/>
    <property type="project" value="InterPro"/>
</dbReference>
<keyword evidence="5" id="KW-0742">SOS response</keyword>
<dbReference type="GO" id="GO:0006281">
    <property type="term" value="P:DNA repair"/>
    <property type="evidence" value="ECO:0007669"/>
    <property type="project" value="UniProtKB-KW"/>
</dbReference>
<dbReference type="InterPro" id="IPR043128">
    <property type="entry name" value="Rev_trsase/Diguanyl_cyclase"/>
</dbReference>
<dbReference type="Proteomes" id="UP000264605">
    <property type="component" value="Plasmid unnamed1"/>
</dbReference>
<keyword evidence="4" id="KW-0234">DNA repair</keyword>
<sequence length="418" mass="47709">MYALVDAVAFYASAEKVFDPSIRRKPVVVLTNNDGCICAVCPIARKLAIPKFQPYFQVKQYLFDHQVVIRSSNYELYANLSERMMNVIGRFCDNQHIYSIDESFLNFNGFNPLITDWYRYGHTIRRTVWRETKLPVGVGFGPTATLAKAANHAAKKLPGFDGVAVIDSESSRVNILRAMDIQDVWGVGKRLAKKLKLMNINTALDLAQQDPRKMKRLFSVVLERTVNELCGKRCLSWDDVRQDKKEIFSTRSFGERVTDPITLKTALINHSAIVARKLRAQGSLTQRLLIFVASSPHQQGYYKKSYIYEFNIATADSRVFANAISEVFEQLYKPNVLFYKCGVGALELTSHMFQQPDLFQASIDNPKLMQCLDKINARFGIGTLAIASETSSADWHMKREYLSPHYTTRWYNLPKIHC</sequence>
<evidence type="ECO:0000256" key="4">
    <source>
        <dbReference type="ARBA" id="ARBA00023204"/>
    </source>
</evidence>
<geneLocation type="plasmid" evidence="7 8">
    <name>unnamed1</name>
</geneLocation>
<dbReference type="GO" id="GO:0009432">
    <property type="term" value="P:SOS response"/>
    <property type="evidence" value="ECO:0007669"/>
    <property type="project" value="UniProtKB-KW"/>
</dbReference>
<keyword evidence="2" id="KW-0227">DNA damage</keyword>
<dbReference type="InterPro" id="IPR043502">
    <property type="entry name" value="DNA/RNA_pol_sf"/>
</dbReference>
<accession>A0AAD0WEL7</accession>
<dbReference type="RefSeq" id="WP_118844967.1">
    <property type="nucleotide sequence ID" value="NZ_CP032091.1"/>
</dbReference>
<evidence type="ECO:0000259" key="6">
    <source>
        <dbReference type="PROSITE" id="PS50173"/>
    </source>
</evidence>
<dbReference type="InterPro" id="IPR017961">
    <property type="entry name" value="DNA_pol_Y-fam_little_finger"/>
</dbReference>
<dbReference type="PANTHER" id="PTHR11076:SF34">
    <property type="entry name" value="PROTEIN UMUC"/>
    <property type="match status" value="1"/>
</dbReference>
<dbReference type="KEGG" id="pdj:D0907_18050"/>
<dbReference type="Gene3D" id="1.10.150.20">
    <property type="entry name" value="5' to 3' exonuclease, C-terminal subdomain"/>
    <property type="match status" value="1"/>
</dbReference>
<dbReference type="InterPro" id="IPR025188">
    <property type="entry name" value="DUF4113"/>
</dbReference>
<dbReference type="GO" id="GO:0005829">
    <property type="term" value="C:cytosol"/>
    <property type="evidence" value="ECO:0007669"/>
    <property type="project" value="TreeGrafter"/>
</dbReference>
<dbReference type="AlphaFoldDB" id="A0AAD0WEL7"/>
<keyword evidence="3" id="KW-0741">SOS mutagenesis</keyword>
<dbReference type="InterPro" id="IPR001126">
    <property type="entry name" value="UmuC"/>
</dbReference>
<dbReference type="Gene3D" id="3.40.1170.60">
    <property type="match status" value="1"/>
</dbReference>
<dbReference type="CDD" id="cd01700">
    <property type="entry name" value="PolY_Pol_V_umuC"/>
    <property type="match status" value="1"/>
</dbReference>
<dbReference type="Pfam" id="PF13438">
    <property type="entry name" value="DUF4113"/>
    <property type="match status" value="1"/>
</dbReference>